<evidence type="ECO:0000313" key="2">
    <source>
        <dbReference type="EMBL" id="BAB47812.1"/>
    </source>
</evidence>
<dbReference type="eggNOG" id="COG0596">
    <property type="taxonomic scope" value="Bacteria"/>
</dbReference>
<dbReference type="PANTHER" id="PTHR43433:SF5">
    <property type="entry name" value="AB HYDROLASE-1 DOMAIN-CONTAINING PROTEIN"/>
    <property type="match status" value="1"/>
</dbReference>
<dbReference type="AlphaFoldDB" id="Q98NE9"/>
<dbReference type="MEROPS" id="S33.010"/>
<accession>Q98NE9</accession>
<dbReference type="InterPro" id="IPR029058">
    <property type="entry name" value="AB_hydrolase_fold"/>
</dbReference>
<sequence>MAMHPTAAAEREVGQPMQFFSHGGFDLAFLDRQPASGQGDPVLMIHGFASSHYVNWVSPGWFKTLNDAGYRAIAFDNRGHGSSSKSYEEADYTPAKMASDAAALLDHLGIERAHVMGYSMGARIAAFLALSDPDKVATLVFGGLGIGMIDGVGDWDPIAAALLADDPATTTHPRGRSFRAFADQTRSDRRALAACIATSRELLSEQDVARIAQPTLVAVGTTDDIGGSPDDLAALMPNARAFHIEGRDHMLAVGDKTFKQRVLEFYAEYPL</sequence>
<dbReference type="InterPro" id="IPR000073">
    <property type="entry name" value="AB_hydrolase_1"/>
</dbReference>
<dbReference type="PANTHER" id="PTHR43433">
    <property type="entry name" value="HYDROLASE, ALPHA/BETA FOLD FAMILY PROTEIN"/>
    <property type="match status" value="1"/>
</dbReference>
<name>Q98NE9_RHILO</name>
<dbReference type="EMBL" id="BA000012">
    <property type="protein sequence ID" value="BAB47812.1"/>
    <property type="molecule type" value="Genomic_DNA"/>
</dbReference>
<dbReference type="GO" id="GO:0004806">
    <property type="term" value="F:triacylglycerol lipase activity"/>
    <property type="evidence" value="ECO:0007669"/>
    <property type="project" value="TreeGrafter"/>
</dbReference>
<dbReference type="SUPFAM" id="SSF53474">
    <property type="entry name" value="alpha/beta-Hydrolases"/>
    <property type="match status" value="1"/>
</dbReference>
<feature type="domain" description="AB hydrolase-1" evidence="1">
    <location>
        <begin position="41"/>
        <end position="163"/>
    </location>
</feature>
<dbReference type="Proteomes" id="UP000000552">
    <property type="component" value="Chromosome"/>
</dbReference>
<dbReference type="GO" id="GO:0046503">
    <property type="term" value="P:glycerolipid catabolic process"/>
    <property type="evidence" value="ECO:0007669"/>
    <property type="project" value="TreeGrafter"/>
</dbReference>
<organism evidence="2 3">
    <name type="scientific">Mesorhizobium japonicum (strain LMG 29417 / CECT 9101 / MAFF 303099)</name>
    <name type="common">Mesorhizobium loti (strain MAFF 303099)</name>
    <dbReference type="NCBI Taxonomy" id="266835"/>
    <lineage>
        <taxon>Bacteria</taxon>
        <taxon>Pseudomonadati</taxon>
        <taxon>Pseudomonadota</taxon>
        <taxon>Alphaproteobacteria</taxon>
        <taxon>Hyphomicrobiales</taxon>
        <taxon>Phyllobacteriaceae</taxon>
        <taxon>Mesorhizobium</taxon>
    </lineage>
</organism>
<protein>
    <submittedName>
        <fullName evidence="2">Hydrolase</fullName>
    </submittedName>
</protein>
<dbReference type="HOGENOM" id="CLU_020336_50_5_5"/>
<evidence type="ECO:0000313" key="3">
    <source>
        <dbReference type="Proteomes" id="UP000000552"/>
    </source>
</evidence>
<proteinExistence type="predicted"/>
<dbReference type="ESTHER" id="meslo-mlr0170">
    <property type="family name" value="6_AlphaBeta_hydrolase"/>
</dbReference>
<reference evidence="2 3" key="1">
    <citation type="journal article" date="2000" name="DNA Res.">
        <title>Complete genome structure of the nitrogen-fixing symbiotic bacterium Mesorhizobium loti.</title>
        <authorList>
            <person name="Kaneko T."/>
            <person name="Nakamura Y."/>
            <person name="Sato S."/>
            <person name="Asamizu E."/>
            <person name="Kato T."/>
            <person name="Sasamoto S."/>
            <person name="Watanabe A."/>
            <person name="Idesawa K."/>
            <person name="Ishikawa A."/>
            <person name="Kawashima K."/>
            <person name="Kimura T."/>
            <person name="Kishida Y."/>
            <person name="Kiyokawa C."/>
            <person name="Kohara M."/>
            <person name="Matsumoto M."/>
            <person name="Matsuno A."/>
            <person name="Mochizuki Y."/>
            <person name="Nakayama S."/>
            <person name="Nakazaki N."/>
            <person name="Shimpo S."/>
            <person name="Sugimoto M."/>
            <person name="Takeuchi C."/>
            <person name="Yamada M."/>
            <person name="Tabata S."/>
        </authorList>
    </citation>
    <scope>NUCLEOTIDE SEQUENCE [LARGE SCALE GENOMIC DNA]</scope>
    <source>
        <strain evidence="3">LMG 29417 / CECT 9101 / MAFF 303099</strain>
    </source>
</reference>
<keyword evidence="2" id="KW-0378">Hydrolase</keyword>
<dbReference type="InterPro" id="IPR050471">
    <property type="entry name" value="AB_hydrolase"/>
</dbReference>
<dbReference type="KEGG" id="mlo:mlr0170"/>
<dbReference type="Pfam" id="PF00561">
    <property type="entry name" value="Abhydrolase_1"/>
    <property type="match status" value="1"/>
</dbReference>
<dbReference type="Gene3D" id="3.40.50.1820">
    <property type="entry name" value="alpha/beta hydrolase"/>
    <property type="match status" value="1"/>
</dbReference>
<gene>
    <name evidence="2" type="ordered locus">mlr0170</name>
</gene>
<evidence type="ECO:0000259" key="1">
    <source>
        <dbReference type="Pfam" id="PF00561"/>
    </source>
</evidence>